<dbReference type="Proteomes" id="UP001338125">
    <property type="component" value="Unassembled WGS sequence"/>
</dbReference>
<evidence type="ECO:0000256" key="1">
    <source>
        <dbReference type="SAM" id="MobiDB-lite"/>
    </source>
</evidence>
<accession>A0ABR0SJZ7</accession>
<name>A0ABR0SJZ7_9HYPO</name>
<gene>
    <name evidence="2" type="ORF">PT974_05877</name>
</gene>
<keyword evidence="3" id="KW-1185">Reference proteome</keyword>
<feature type="compositionally biased region" description="Polar residues" evidence="1">
    <location>
        <begin position="148"/>
        <end position="160"/>
    </location>
</feature>
<comment type="caution">
    <text evidence="2">The sequence shown here is derived from an EMBL/GenBank/DDBJ whole genome shotgun (WGS) entry which is preliminary data.</text>
</comment>
<sequence>MRFLREARSCDFQSSEDTSVAESSGESIQITSTGPYPIYSTTYWSQRGDCKGLEIIRKFKFVSGQDCDCRHRHERSLSEGREREVEEFPEGQPAGQPAGELEEGLSEEELVEEIAGESARDPIIPMTNGVDTTSDGHGDSVAKRVKRSTSGSRRSCAQDSLSDRRGGQSSKASQRFELDLCLLVASVGFITSVTTCPSFIGQSKHAAKFCAGFMFVACMCGWKKLDAVERERN</sequence>
<organism evidence="2 3">
    <name type="scientific">Cladobotryum mycophilum</name>
    <dbReference type="NCBI Taxonomy" id="491253"/>
    <lineage>
        <taxon>Eukaryota</taxon>
        <taxon>Fungi</taxon>
        <taxon>Dikarya</taxon>
        <taxon>Ascomycota</taxon>
        <taxon>Pezizomycotina</taxon>
        <taxon>Sordariomycetes</taxon>
        <taxon>Hypocreomycetidae</taxon>
        <taxon>Hypocreales</taxon>
        <taxon>Hypocreaceae</taxon>
        <taxon>Cladobotryum</taxon>
    </lineage>
</organism>
<dbReference type="EMBL" id="JAVFKD010000012">
    <property type="protein sequence ID" value="KAK5992470.1"/>
    <property type="molecule type" value="Genomic_DNA"/>
</dbReference>
<reference evidence="2 3" key="1">
    <citation type="submission" date="2024-01" db="EMBL/GenBank/DDBJ databases">
        <title>Complete genome of Cladobotryum mycophilum ATHUM6906.</title>
        <authorList>
            <person name="Christinaki A.C."/>
            <person name="Myridakis A.I."/>
            <person name="Kouvelis V.N."/>
        </authorList>
    </citation>
    <scope>NUCLEOTIDE SEQUENCE [LARGE SCALE GENOMIC DNA]</scope>
    <source>
        <strain evidence="2 3">ATHUM6906</strain>
    </source>
</reference>
<feature type="compositionally biased region" description="Polar residues" evidence="1">
    <location>
        <begin position="11"/>
        <end position="32"/>
    </location>
</feature>
<evidence type="ECO:0000313" key="2">
    <source>
        <dbReference type="EMBL" id="KAK5992470.1"/>
    </source>
</evidence>
<protein>
    <submittedName>
        <fullName evidence="2">Uncharacterized protein</fullName>
    </submittedName>
</protein>
<proteinExistence type="predicted"/>
<evidence type="ECO:0000313" key="3">
    <source>
        <dbReference type="Proteomes" id="UP001338125"/>
    </source>
</evidence>
<feature type="compositionally biased region" description="Acidic residues" evidence="1">
    <location>
        <begin position="100"/>
        <end position="115"/>
    </location>
</feature>
<feature type="region of interest" description="Disordered" evidence="1">
    <location>
        <begin position="74"/>
        <end position="169"/>
    </location>
</feature>
<feature type="region of interest" description="Disordered" evidence="1">
    <location>
        <begin position="1"/>
        <end position="32"/>
    </location>
</feature>
<feature type="compositionally biased region" description="Basic and acidic residues" evidence="1">
    <location>
        <begin position="74"/>
        <end position="86"/>
    </location>
</feature>